<comment type="caution">
    <text evidence="1">The sequence shown here is derived from an EMBL/GenBank/DDBJ whole genome shotgun (WGS) entry which is preliminary data.</text>
</comment>
<dbReference type="Proteomes" id="UP000049578">
    <property type="component" value="Unassembled WGS sequence"/>
</dbReference>
<evidence type="ECO:0000313" key="1">
    <source>
        <dbReference type="EMBL" id="KPJ22500.1"/>
    </source>
</evidence>
<gene>
    <name evidence="1" type="ORF">AKK44_04495</name>
</gene>
<name>A0A0P6S801_9STRE</name>
<keyword evidence="2" id="KW-1185">Reference proteome</keyword>
<protein>
    <recommendedName>
        <fullName evidence="3">DUF2140 domain-containing protein</fullName>
    </recommendedName>
</protein>
<dbReference type="Pfam" id="PF09911">
    <property type="entry name" value="DUF2140"/>
    <property type="match status" value="1"/>
</dbReference>
<proteinExistence type="predicted"/>
<dbReference type="RefSeq" id="WP_037596011.1">
    <property type="nucleotide sequence ID" value="NZ_LHQM01000013.1"/>
</dbReference>
<dbReference type="PATRIC" id="fig|119224.3.peg.430"/>
<dbReference type="EMBL" id="LHQM01000013">
    <property type="protein sequence ID" value="KPJ22500.1"/>
    <property type="molecule type" value="Genomic_DNA"/>
</dbReference>
<dbReference type="InterPro" id="IPR018672">
    <property type="entry name" value="DUF2140"/>
</dbReference>
<dbReference type="AlphaFoldDB" id="A0A0P6S801"/>
<reference evidence="1 2" key="1">
    <citation type="submission" date="2015-08" db="EMBL/GenBank/DDBJ databases">
        <title>Genome sequence of Streptococcus phocae subsp. phocae ATCC 51973T isolated from liver specimen obtained from seal.</title>
        <authorList>
            <person name="Avendano-Herrera R."/>
        </authorList>
    </citation>
    <scope>NUCLEOTIDE SEQUENCE [LARGE SCALE GENOMIC DNA]</scope>
    <source>
        <strain evidence="1 2">ATCC 51973</strain>
    </source>
</reference>
<sequence>MKKKSNLNWWKWSFLILLAFNLAFLSVIGSRLIQVREPDSELISDKKISNVKAGTVTTNKEQLNKTVASYLKDYQTKKMRYKVHIMSSSILFEGTYKLLGYEVPLYIYFQPHRLENGAIQLQVTSFSVGTLSLPEKEVLQYLKSAYQLPKFVNVVPKKSAIIVNVQKLENDAKVYLKAKKIDLVKDEISFDIYKK</sequence>
<dbReference type="STRING" id="119224.AKK44_04495"/>
<evidence type="ECO:0000313" key="2">
    <source>
        <dbReference type="Proteomes" id="UP000049578"/>
    </source>
</evidence>
<accession>A0A0P6S801</accession>
<evidence type="ECO:0008006" key="3">
    <source>
        <dbReference type="Google" id="ProtNLM"/>
    </source>
</evidence>
<organism evidence="1 2">
    <name type="scientific">Streptococcus phocae</name>
    <dbReference type="NCBI Taxonomy" id="119224"/>
    <lineage>
        <taxon>Bacteria</taxon>
        <taxon>Bacillati</taxon>
        <taxon>Bacillota</taxon>
        <taxon>Bacilli</taxon>
        <taxon>Lactobacillales</taxon>
        <taxon>Streptococcaceae</taxon>
        <taxon>Streptococcus</taxon>
    </lineage>
</organism>